<dbReference type="InterPro" id="IPR003594">
    <property type="entry name" value="HATPase_dom"/>
</dbReference>
<feature type="modified residue" description="4-aspartylphosphate" evidence="9">
    <location>
        <position position="857"/>
    </location>
</feature>
<dbReference type="Gene3D" id="3.30.565.10">
    <property type="entry name" value="Histidine kinase-like ATPase, C-terminal domain"/>
    <property type="match status" value="1"/>
</dbReference>
<evidence type="ECO:0000313" key="14">
    <source>
        <dbReference type="EMBL" id="MEM4986831.1"/>
    </source>
</evidence>
<dbReference type="InterPro" id="IPR036890">
    <property type="entry name" value="HATPase_C_sf"/>
</dbReference>
<evidence type="ECO:0000256" key="7">
    <source>
        <dbReference type="ARBA" id="ARBA00023012"/>
    </source>
</evidence>
<comment type="caution">
    <text evidence="14">The sequence shown here is derived from an EMBL/GenBank/DDBJ whole genome shotgun (WGS) entry which is preliminary data.</text>
</comment>
<dbReference type="PROSITE" id="PS50894">
    <property type="entry name" value="HPT"/>
    <property type="match status" value="1"/>
</dbReference>
<dbReference type="Gene3D" id="1.10.287.130">
    <property type="match status" value="1"/>
</dbReference>
<dbReference type="Pfam" id="PF00072">
    <property type="entry name" value="Response_reg"/>
    <property type="match status" value="2"/>
</dbReference>
<feature type="modified residue" description="Phosphohistidine" evidence="8">
    <location>
        <position position="1158"/>
    </location>
</feature>
<evidence type="ECO:0000256" key="5">
    <source>
        <dbReference type="ARBA" id="ARBA00022679"/>
    </source>
</evidence>
<evidence type="ECO:0000256" key="6">
    <source>
        <dbReference type="ARBA" id="ARBA00022777"/>
    </source>
</evidence>
<dbReference type="SMART" id="SM00388">
    <property type="entry name" value="HisKA"/>
    <property type="match status" value="1"/>
</dbReference>
<dbReference type="SMART" id="SM00387">
    <property type="entry name" value="HATPase_c"/>
    <property type="match status" value="1"/>
</dbReference>
<dbReference type="PANTHER" id="PTHR45339">
    <property type="entry name" value="HYBRID SIGNAL TRANSDUCTION HISTIDINE KINASE J"/>
    <property type="match status" value="1"/>
</dbReference>
<dbReference type="Pfam" id="PF01627">
    <property type="entry name" value="Hpt"/>
    <property type="match status" value="1"/>
</dbReference>
<dbReference type="Gene3D" id="3.40.50.2300">
    <property type="match status" value="2"/>
</dbReference>
<dbReference type="SUPFAM" id="SSF47384">
    <property type="entry name" value="Homodimeric domain of signal transducing histidine kinase"/>
    <property type="match status" value="1"/>
</dbReference>
<dbReference type="Gene3D" id="1.20.120.160">
    <property type="entry name" value="HPT domain"/>
    <property type="match status" value="1"/>
</dbReference>
<comment type="subcellular location">
    <subcellularLocation>
        <location evidence="2">Membrane</location>
    </subcellularLocation>
</comment>
<feature type="modified residue" description="4-aspartylphosphate" evidence="9">
    <location>
        <position position="1005"/>
    </location>
</feature>
<dbReference type="InterPro" id="IPR008207">
    <property type="entry name" value="Sig_transdc_His_kin_Hpt_dom"/>
</dbReference>
<organism evidence="14 15">
    <name type="scientific">Collimonas rhizosphaerae</name>
    <dbReference type="NCBI Taxonomy" id="3126357"/>
    <lineage>
        <taxon>Bacteria</taxon>
        <taxon>Pseudomonadati</taxon>
        <taxon>Pseudomonadota</taxon>
        <taxon>Betaproteobacteria</taxon>
        <taxon>Burkholderiales</taxon>
        <taxon>Oxalobacteraceae</taxon>
        <taxon>Collimonas</taxon>
    </lineage>
</organism>
<evidence type="ECO:0000259" key="12">
    <source>
        <dbReference type="PROSITE" id="PS50885"/>
    </source>
</evidence>
<dbReference type="Gene3D" id="6.10.340.10">
    <property type="match status" value="1"/>
</dbReference>
<accession>A0ABU9PS62</accession>
<dbReference type="SMART" id="SM00304">
    <property type="entry name" value="HAMP"/>
    <property type="match status" value="1"/>
</dbReference>
<comment type="catalytic activity">
    <reaction evidence="1">
        <text>ATP + protein L-histidine = ADP + protein N-phospho-L-histidine.</text>
        <dbReference type="EC" id="2.7.13.3"/>
    </reaction>
</comment>
<dbReference type="PRINTS" id="PR00344">
    <property type="entry name" value="BCTRLSENSOR"/>
</dbReference>
<evidence type="ECO:0000256" key="9">
    <source>
        <dbReference type="PROSITE-ProRule" id="PRU00169"/>
    </source>
</evidence>
<dbReference type="CDD" id="cd00082">
    <property type="entry name" value="HisKA"/>
    <property type="match status" value="1"/>
</dbReference>
<dbReference type="RefSeq" id="WP_342828497.1">
    <property type="nucleotide sequence ID" value="NZ_JBANDC010000003.1"/>
</dbReference>
<keyword evidence="5" id="KW-0808">Transferase</keyword>
<evidence type="ECO:0000256" key="3">
    <source>
        <dbReference type="ARBA" id="ARBA00012438"/>
    </source>
</evidence>
<dbReference type="CDD" id="cd06225">
    <property type="entry name" value="HAMP"/>
    <property type="match status" value="1"/>
</dbReference>
<name>A0ABU9PS62_9BURK</name>
<dbReference type="Proteomes" id="UP001495910">
    <property type="component" value="Unassembled WGS sequence"/>
</dbReference>
<dbReference type="InterPro" id="IPR004358">
    <property type="entry name" value="Sig_transdc_His_kin-like_C"/>
</dbReference>
<dbReference type="SMART" id="SM00073">
    <property type="entry name" value="HPT"/>
    <property type="match status" value="1"/>
</dbReference>
<proteinExistence type="predicted"/>
<dbReference type="EMBL" id="JBANDC010000003">
    <property type="protein sequence ID" value="MEM4986831.1"/>
    <property type="molecule type" value="Genomic_DNA"/>
</dbReference>
<dbReference type="SMART" id="SM00448">
    <property type="entry name" value="REC"/>
    <property type="match status" value="2"/>
</dbReference>
<dbReference type="CDD" id="cd00088">
    <property type="entry name" value="HPT"/>
    <property type="match status" value="1"/>
</dbReference>
<dbReference type="SUPFAM" id="SSF158472">
    <property type="entry name" value="HAMP domain-like"/>
    <property type="match status" value="1"/>
</dbReference>
<evidence type="ECO:0000259" key="13">
    <source>
        <dbReference type="PROSITE" id="PS50894"/>
    </source>
</evidence>
<sequence length="1216" mass="132159">MKIRTKLFASTGLLLLGVIAIAAASLIALNGVSSSVYRLTKESLPLQLKTGELQRTIERTSDNFFKLGMSTDRQQQEQSSSAIASNIKSIRTLTSNIQEMDQQGIDINPALYEAMQGKMNLAVGDRLQDTEIFKDEAHNIKETLKNIERSISTIKTSIGTLNTQAETVVAAAQQASLSSNKIIKEFSGIRMRVKDMIIIIDEIETVKNRYRLTPLKERMKAAENAIKGLAYAQDGTTKMKEIGDAISALTERVLNNKGGLIALRSNTLSNAASEAGYFSEKANIIREFESIDAKVSEAIDPIEMQLVRDRHKLEEATAFLQKATRVKDAGNAITIDVNELNSAIGGVILSESESELKTSVTAARIQAKELKESDSLFRKELLGTQQNKYIADANAINRLIQVLNEGSERIITAKMRVLASDAALREIVEQVNAVSMKKLAYSDLQVENIGKQQQGVVSNLQSSVNRSFVVIVIATLLLAFAGIAVNTKIGTSIAHPLSSLSATIERIRGGKDLSLRVLEHGTGEIGILINGFNSMLENIERRDAQLKHATAEAKAGNQAKSEFLAKMSHEIRTPMNGVLGMTELLLRTRLDAKQRRFVDSVYRSGESLLTVIDDILDFSKIEAGKLTLEKIGFNLRQTIDDVVVLLAHGAQRKGLDLILLMAEDLPQNVRGDSVRVRQIITNLINNAIKFTDRGEIVVDVRCDDRDRICFSISDTGIGIAPEVAAHLFQPFQQADSSTSRKYGGTGLGLVITKQLVEMMGGTIELKSSPGQGSIFSVTLLLERLAEEISSHAPAVRTSLAGLRMLIVDDNATDRSILLEHAGEWNMDAVSVSSGAEALDQLRAAAAGDKHFDVAIIDVRMPVMDGIALVHAIQADTSLFQPKIVMLTSFDTVDDINLARKLGIEHCFNKPVRGTDLYDCIIAATGAGTPTTAQPMLKAIDPAPAAATNLLPGITVRVLLAEDNAINQEIAIAMLEDTGYHVTAAENGRVVLSMLASSDFDVVLMDCQMPEMDGFEATRELRRRENETGGHRIPVIALTANAIGGDRERCLEAGMDDYISKPFRRDILLKTLAHWTRDERKAPSSTPIADEIPAISATPEAVTIDPKALQVLRALQKPGRPDVLTRVVDMFNLDAPRLLSAMRNAIAANDADALQRAAHTLKSTSANVGAMVLAAYCREIEQLARSADVAATAAPFDGAMEELDRVLVALALERVAA</sequence>
<evidence type="ECO:0000256" key="2">
    <source>
        <dbReference type="ARBA" id="ARBA00004370"/>
    </source>
</evidence>
<dbReference type="PANTHER" id="PTHR45339:SF5">
    <property type="entry name" value="HISTIDINE KINASE"/>
    <property type="match status" value="1"/>
</dbReference>
<dbReference type="PROSITE" id="PS50885">
    <property type="entry name" value="HAMP"/>
    <property type="match status" value="1"/>
</dbReference>
<dbReference type="InterPro" id="IPR003660">
    <property type="entry name" value="HAMP_dom"/>
</dbReference>
<dbReference type="Pfam" id="PF00512">
    <property type="entry name" value="HisKA"/>
    <property type="match status" value="1"/>
</dbReference>
<keyword evidence="4 9" id="KW-0597">Phosphoprotein</keyword>
<dbReference type="CDD" id="cd16922">
    <property type="entry name" value="HATPase_EvgS-ArcB-TorS-like"/>
    <property type="match status" value="1"/>
</dbReference>
<dbReference type="InterPro" id="IPR003661">
    <property type="entry name" value="HisK_dim/P_dom"/>
</dbReference>
<dbReference type="InterPro" id="IPR036641">
    <property type="entry name" value="HPT_dom_sf"/>
</dbReference>
<evidence type="ECO:0000259" key="11">
    <source>
        <dbReference type="PROSITE" id="PS50110"/>
    </source>
</evidence>
<evidence type="ECO:0000256" key="1">
    <source>
        <dbReference type="ARBA" id="ARBA00000085"/>
    </source>
</evidence>
<dbReference type="PROSITE" id="PS50109">
    <property type="entry name" value="HIS_KIN"/>
    <property type="match status" value="1"/>
</dbReference>
<feature type="domain" description="Response regulatory" evidence="11">
    <location>
        <begin position="956"/>
        <end position="1075"/>
    </location>
</feature>
<evidence type="ECO:0000313" key="15">
    <source>
        <dbReference type="Proteomes" id="UP001495910"/>
    </source>
</evidence>
<feature type="domain" description="HAMP" evidence="12">
    <location>
        <begin position="491"/>
        <end position="544"/>
    </location>
</feature>
<gene>
    <name evidence="14" type="ORF">V8G57_05450</name>
</gene>
<protein>
    <recommendedName>
        <fullName evidence="3">histidine kinase</fullName>
        <ecNumber evidence="3">2.7.13.3</ecNumber>
    </recommendedName>
</protein>
<reference evidence="14 15" key="1">
    <citation type="submission" date="2024-02" db="EMBL/GenBank/DDBJ databases">
        <title>Draft genome sequence of Collimonas sp. strain H4R21, an effective mineral-weathering bacterial strain isolated from the beech rhizosphere.</title>
        <authorList>
            <person name="Morin E."/>
            <person name="Uroz S."/>
            <person name="Leveau J.H.J."/>
            <person name="Kumar R."/>
            <person name="Rey M.W."/>
            <person name="Pham J."/>
        </authorList>
    </citation>
    <scope>NUCLEOTIDE SEQUENCE [LARGE SCALE GENOMIC DNA]</scope>
    <source>
        <strain evidence="14 15">H4R21</strain>
    </source>
</reference>
<keyword evidence="7" id="KW-0902">Two-component regulatory system</keyword>
<feature type="domain" description="Response regulatory" evidence="11">
    <location>
        <begin position="803"/>
        <end position="924"/>
    </location>
</feature>
<keyword evidence="15" id="KW-1185">Reference proteome</keyword>
<dbReference type="SUPFAM" id="SSF52172">
    <property type="entry name" value="CheY-like"/>
    <property type="match status" value="2"/>
</dbReference>
<dbReference type="CDD" id="cd17546">
    <property type="entry name" value="REC_hyHK_CKI1_RcsC-like"/>
    <property type="match status" value="1"/>
</dbReference>
<dbReference type="Pfam" id="PF00672">
    <property type="entry name" value="HAMP"/>
    <property type="match status" value="1"/>
</dbReference>
<dbReference type="InterPro" id="IPR011006">
    <property type="entry name" value="CheY-like_superfamily"/>
</dbReference>
<feature type="domain" description="Histidine kinase" evidence="10">
    <location>
        <begin position="566"/>
        <end position="783"/>
    </location>
</feature>
<evidence type="ECO:0000259" key="10">
    <source>
        <dbReference type="PROSITE" id="PS50109"/>
    </source>
</evidence>
<dbReference type="CDD" id="cd00156">
    <property type="entry name" value="REC"/>
    <property type="match status" value="1"/>
</dbReference>
<dbReference type="InterPro" id="IPR005467">
    <property type="entry name" value="His_kinase_dom"/>
</dbReference>
<evidence type="ECO:0000256" key="4">
    <source>
        <dbReference type="ARBA" id="ARBA00022553"/>
    </source>
</evidence>
<dbReference type="SUPFAM" id="SSF47226">
    <property type="entry name" value="Histidine-containing phosphotransfer domain, HPT domain"/>
    <property type="match status" value="1"/>
</dbReference>
<keyword evidence="6" id="KW-0418">Kinase</keyword>
<dbReference type="InterPro" id="IPR036097">
    <property type="entry name" value="HisK_dim/P_sf"/>
</dbReference>
<dbReference type="Pfam" id="PF02518">
    <property type="entry name" value="HATPase_c"/>
    <property type="match status" value="1"/>
</dbReference>
<dbReference type="EC" id="2.7.13.3" evidence="3"/>
<dbReference type="PROSITE" id="PS50110">
    <property type="entry name" value="RESPONSE_REGULATORY"/>
    <property type="match status" value="2"/>
</dbReference>
<evidence type="ECO:0000256" key="8">
    <source>
        <dbReference type="PROSITE-ProRule" id="PRU00110"/>
    </source>
</evidence>
<feature type="domain" description="HPt" evidence="13">
    <location>
        <begin position="1119"/>
        <end position="1216"/>
    </location>
</feature>
<dbReference type="InterPro" id="IPR001789">
    <property type="entry name" value="Sig_transdc_resp-reg_receiver"/>
</dbReference>
<dbReference type="SUPFAM" id="SSF55874">
    <property type="entry name" value="ATPase domain of HSP90 chaperone/DNA topoisomerase II/histidine kinase"/>
    <property type="match status" value="1"/>
</dbReference>